<dbReference type="EMBL" id="JBBNGS010000016">
    <property type="protein sequence ID" value="MEQ2638332.1"/>
    <property type="molecule type" value="Genomic_DNA"/>
</dbReference>
<name>A0ABV1IHF8_9ACTN</name>
<evidence type="ECO:0000256" key="3">
    <source>
        <dbReference type="ARBA" id="ARBA00022448"/>
    </source>
</evidence>
<keyword evidence="7 8" id="KW-0472">Membrane</keyword>
<feature type="transmembrane region" description="Helical" evidence="9">
    <location>
        <begin position="50"/>
        <end position="71"/>
    </location>
</feature>
<keyword evidence="6 8" id="KW-1133">Transmembrane helix</keyword>
<feature type="transmembrane region" description="Helical" evidence="9">
    <location>
        <begin position="440"/>
        <end position="457"/>
    </location>
</feature>
<dbReference type="InterPro" id="IPR045018">
    <property type="entry name" value="Azg-like"/>
</dbReference>
<keyword evidence="3 8" id="KW-0813">Transport</keyword>
<evidence type="ECO:0000256" key="9">
    <source>
        <dbReference type="SAM" id="Phobius"/>
    </source>
</evidence>
<feature type="transmembrane region" description="Helical" evidence="9">
    <location>
        <begin position="347"/>
        <end position="369"/>
    </location>
</feature>
<comment type="subcellular location">
    <subcellularLocation>
        <location evidence="1 8">Cell membrane</location>
        <topology evidence="1 8">Multi-pass membrane protein</topology>
    </subcellularLocation>
</comment>
<feature type="transmembrane region" description="Helical" evidence="9">
    <location>
        <begin position="264"/>
        <end position="282"/>
    </location>
</feature>
<dbReference type="RefSeq" id="WP_349183012.1">
    <property type="nucleotide sequence ID" value="NZ_JBBNGS010000016.1"/>
</dbReference>
<feature type="transmembrane region" description="Helical" evidence="9">
    <location>
        <begin position="375"/>
        <end position="392"/>
    </location>
</feature>
<keyword evidence="4 8" id="KW-1003">Cell membrane</keyword>
<sequence>MEETLNRLFHLKERGTSVRTEMLAGLTTFVTAAYVLAVNPSVMSAAGMDAGAVFTATALVCFLGTCVMALLTNYPFVLVPSMGLNAYFAYTVVLGMGYSWEVALAAIFLEGAVFAVISLTSLRDKIFEAIPLNLKYAISAGIGLFITIIGLKSSGLVVSSQATLVSIFSFTGSVADGTFNTAGISVILFCLGLVITAVLMARNVKGNILLGILITWILGIACELCGLYVPDAAAGYASLLPDFSRGLAVPSLAPTFLKMDFSQIANLGFLVVTFAFLLTSLFDTVGSLIGLGAKAELLDEEGNMPAVRGAMASESVATMIAGLLGNSATCCSVECAAGIAEGGRTGLMALTTGVLFLLSMFLSPIFLAIPSFATAPALVIVGFLMASSVLKVDFNDPCEGIPAFLCFMGMPLCYSIVEGISLGIISYVFINLLCGNHKKISPMMYVLAVVFILKYVLI</sequence>
<dbReference type="InterPro" id="IPR006043">
    <property type="entry name" value="NCS2"/>
</dbReference>
<dbReference type="PIRSF" id="PIRSF005353">
    <property type="entry name" value="PbuG"/>
    <property type="match status" value="1"/>
</dbReference>
<accession>A0ABV1IHF8</accession>
<evidence type="ECO:0000256" key="7">
    <source>
        <dbReference type="ARBA" id="ARBA00023136"/>
    </source>
</evidence>
<evidence type="ECO:0000256" key="1">
    <source>
        <dbReference type="ARBA" id="ARBA00004651"/>
    </source>
</evidence>
<evidence type="ECO:0000256" key="2">
    <source>
        <dbReference type="ARBA" id="ARBA00005697"/>
    </source>
</evidence>
<feature type="transmembrane region" description="Helical" evidence="9">
    <location>
        <begin position="208"/>
        <end position="229"/>
    </location>
</feature>
<comment type="caution">
    <text evidence="10">The sequence shown here is derived from an EMBL/GenBank/DDBJ whole genome shotgun (WGS) entry which is preliminary data.</text>
</comment>
<dbReference type="PANTHER" id="PTHR43337:SF1">
    <property type="entry name" value="XANTHINE_URACIL PERMEASE C887.17-RELATED"/>
    <property type="match status" value="1"/>
</dbReference>
<gene>
    <name evidence="10" type="ORF">AAAT05_08260</name>
</gene>
<comment type="similarity">
    <text evidence="2 8">Belongs to the nucleobase:cation symporter-2 (NCS2) (TC 2.A.40) family. Azg-like subfamily.</text>
</comment>
<evidence type="ECO:0000256" key="4">
    <source>
        <dbReference type="ARBA" id="ARBA00022475"/>
    </source>
</evidence>
<feature type="transmembrane region" description="Helical" evidence="9">
    <location>
        <begin position="404"/>
        <end position="428"/>
    </location>
</feature>
<feature type="transmembrane region" description="Helical" evidence="9">
    <location>
        <begin position="21"/>
        <end position="38"/>
    </location>
</feature>
<dbReference type="Pfam" id="PF00860">
    <property type="entry name" value="Xan_ur_permease"/>
    <property type="match status" value="1"/>
</dbReference>
<feature type="transmembrane region" description="Helical" evidence="9">
    <location>
        <begin position="134"/>
        <end position="158"/>
    </location>
</feature>
<proteinExistence type="inferred from homology"/>
<evidence type="ECO:0000256" key="8">
    <source>
        <dbReference type="PIRNR" id="PIRNR005353"/>
    </source>
</evidence>
<evidence type="ECO:0000256" key="5">
    <source>
        <dbReference type="ARBA" id="ARBA00022692"/>
    </source>
</evidence>
<evidence type="ECO:0000313" key="11">
    <source>
        <dbReference type="Proteomes" id="UP001478817"/>
    </source>
</evidence>
<dbReference type="InterPro" id="IPR026033">
    <property type="entry name" value="Azg-like_bact_archaea"/>
</dbReference>
<protein>
    <submittedName>
        <fullName evidence="10">NCS2 family permease</fullName>
    </submittedName>
</protein>
<evidence type="ECO:0000313" key="10">
    <source>
        <dbReference type="EMBL" id="MEQ2638332.1"/>
    </source>
</evidence>
<keyword evidence="5 8" id="KW-0812">Transmembrane</keyword>
<keyword evidence="11" id="KW-1185">Reference proteome</keyword>
<feature type="transmembrane region" description="Helical" evidence="9">
    <location>
        <begin position="178"/>
        <end position="201"/>
    </location>
</feature>
<evidence type="ECO:0000256" key="6">
    <source>
        <dbReference type="ARBA" id="ARBA00022989"/>
    </source>
</evidence>
<dbReference type="Proteomes" id="UP001478817">
    <property type="component" value="Unassembled WGS sequence"/>
</dbReference>
<reference evidence="10 11" key="1">
    <citation type="submission" date="2024-04" db="EMBL/GenBank/DDBJ databases">
        <title>Human intestinal bacterial collection.</title>
        <authorList>
            <person name="Pauvert C."/>
            <person name="Hitch T.C.A."/>
            <person name="Clavel T."/>
        </authorList>
    </citation>
    <scope>NUCLEOTIDE SEQUENCE [LARGE SCALE GENOMIC DNA]</scope>
    <source>
        <strain evidence="10 11">CLA-AA-H197</strain>
    </source>
</reference>
<organism evidence="10 11">
    <name type="scientific">Paratractidigestivibacter faecalis</name>
    <dbReference type="NCBI Taxonomy" id="2292441"/>
    <lineage>
        <taxon>Bacteria</taxon>
        <taxon>Bacillati</taxon>
        <taxon>Actinomycetota</taxon>
        <taxon>Coriobacteriia</taxon>
        <taxon>Coriobacteriales</taxon>
        <taxon>Atopobiaceae</taxon>
        <taxon>Paratractidigestivibacter</taxon>
    </lineage>
</organism>
<dbReference type="PANTHER" id="PTHR43337">
    <property type="entry name" value="XANTHINE/URACIL PERMEASE C887.17-RELATED"/>
    <property type="match status" value="1"/>
</dbReference>